<keyword evidence="7" id="KW-0378">Hydrolase</keyword>
<keyword evidence="2 6" id="KW-0812">Transmembrane</keyword>
<protein>
    <recommendedName>
        <fullName evidence="5">Signal peptidase I</fullName>
        <ecNumber evidence="5">3.4.21.89</ecNumber>
    </recommendedName>
</protein>
<dbReference type="EMBL" id="CP070619">
    <property type="protein sequence ID" value="QSE93291.1"/>
    <property type="molecule type" value="Genomic_DNA"/>
</dbReference>
<evidence type="ECO:0000256" key="1">
    <source>
        <dbReference type="ARBA" id="ARBA00004370"/>
    </source>
</evidence>
<reference evidence="7 8" key="2">
    <citation type="journal article" date="2022" name="Arch. Microbiol.">
        <title>Rhodococcus pseudokoreensis sp. nov. isolated from the rhizosphere of young M26 apple rootstocks.</title>
        <authorList>
            <person name="Kampfer P."/>
            <person name="Glaeser S.P."/>
            <person name="Blom J."/>
            <person name="Wolf J."/>
            <person name="Benning S."/>
            <person name="Schloter M."/>
            <person name="Neumann-Schaal M."/>
        </authorList>
    </citation>
    <scope>NUCLEOTIDE SEQUENCE [LARGE SCALE GENOMIC DNA]</scope>
    <source>
        <strain evidence="7 8">R79</strain>
    </source>
</reference>
<evidence type="ECO:0000256" key="6">
    <source>
        <dbReference type="SAM" id="Phobius"/>
    </source>
</evidence>
<dbReference type="PANTHER" id="PTHR10806:SF6">
    <property type="entry name" value="SIGNAL PEPTIDASE COMPLEX CATALYTIC SUBUNIT SEC11"/>
    <property type="match status" value="1"/>
</dbReference>
<dbReference type="PANTHER" id="PTHR10806">
    <property type="entry name" value="SIGNAL PEPTIDASE COMPLEX CATALYTIC SUBUNIT SEC11"/>
    <property type="match status" value="1"/>
</dbReference>
<name>A0A974ZWQ9_9NOCA</name>
<evidence type="ECO:0000313" key="8">
    <source>
        <dbReference type="Proteomes" id="UP000662986"/>
    </source>
</evidence>
<accession>A0A974ZWQ9</accession>
<sequence length="190" mass="20754">MDTTTTPPGTDHTGPLWWVRTIASWVLLLTMCAILVVTILIPMVAGAQRFTVLTGSMTPTYPPGTLLVVTPADPGTLGVGTAITYQIESGRPAVVTHRIVAVEQNTIGERTFLTQGDANRTPDEKPVRGEQIRGRVWYSVPYLGHVNSWLTGQQRTWILGAVVTGLFGYAAYMFLSGVRDGRREKVRDDA</sequence>
<evidence type="ECO:0000256" key="3">
    <source>
        <dbReference type="ARBA" id="ARBA00022989"/>
    </source>
</evidence>
<keyword evidence="3 6" id="KW-1133">Transmembrane helix</keyword>
<dbReference type="SUPFAM" id="SSF51306">
    <property type="entry name" value="LexA/Signal peptidase"/>
    <property type="match status" value="1"/>
</dbReference>
<evidence type="ECO:0000313" key="7">
    <source>
        <dbReference type="EMBL" id="QSE93291.1"/>
    </source>
</evidence>
<feature type="transmembrane region" description="Helical" evidence="6">
    <location>
        <begin position="157"/>
        <end position="175"/>
    </location>
</feature>
<dbReference type="InterPro" id="IPR001733">
    <property type="entry name" value="Peptidase_S26B"/>
</dbReference>
<gene>
    <name evidence="7" type="ORF">JWS13_34215</name>
</gene>
<dbReference type="RefSeq" id="WP_206009871.1">
    <property type="nucleotide sequence ID" value="NZ_CP070619.1"/>
</dbReference>
<proteinExistence type="predicted"/>
<comment type="subcellular location">
    <subcellularLocation>
        <location evidence="1">Membrane</location>
    </subcellularLocation>
</comment>
<dbReference type="NCBIfam" id="TIGR02228">
    <property type="entry name" value="sigpep_I_arch"/>
    <property type="match status" value="1"/>
</dbReference>
<dbReference type="Proteomes" id="UP000662986">
    <property type="component" value="Chromosome"/>
</dbReference>
<keyword evidence="4 6" id="KW-0472">Membrane</keyword>
<dbReference type="CDD" id="cd06530">
    <property type="entry name" value="S26_SPase_I"/>
    <property type="match status" value="1"/>
</dbReference>
<evidence type="ECO:0000256" key="4">
    <source>
        <dbReference type="ARBA" id="ARBA00023136"/>
    </source>
</evidence>
<evidence type="ECO:0000256" key="2">
    <source>
        <dbReference type="ARBA" id="ARBA00022692"/>
    </source>
</evidence>
<feature type="transmembrane region" description="Helical" evidence="6">
    <location>
        <begin position="22"/>
        <end position="47"/>
    </location>
</feature>
<dbReference type="InterPro" id="IPR036286">
    <property type="entry name" value="LexA/Signal_pep-like_sf"/>
</dbReference>
<reference evidence="7 8" key="1">
    <citation type="journal article" date="2021" name="Microbiol. Resour. Announc.">
        <title>Complete Genome Sequences of Two Rhodococcus sp. Strains with Large and Linear Chromosomes, Isolated from Apple Rhizosphere.</title>
        <authorList>
            <person name="Benning S."/>
            <person name="Brugnone N."/>
            <person name="Siani R."/>
            <person name="Kublik S."/>
            <person name="Schloter M."/>
            <person name="Rad V."/>
        </authorList>
    </citation>
    <scope>NUCLEOTIDE SEQUENCE [LARGE SCALE GENOMIC DNA]</scope>
    <source>
        <strain evidence="7 8">R79</strain>
    </source>
</reference>
<dbReference type="EC" id="3.4.21.89" evidence="5"/>
<organism evidence="7 8">
    <name type="scientific">Rhodococcus pseudokoreensis</name>
    <dbReference type="NCBI Taxonomy" id="2811421"/>
    <lineage>
        <taxon>Bacteria</taxon>
        <taxon>Bacillati</taxon>
        <taxon>Actinomycetota</taxon>
        <taxon>Actinomycetes</taxon>
        <taxon>Mycobacteriales</taxon>
        <taxon>Nocardiaceae</taxon>
        <taxon>Rhodococcus</taxon>
    </lineage>
</organism>
<dbReference type="InterPro" id="IPR019533">
    <property type="entry name" value="Peptidase_S26"/>
</dbReference>
<evidence type="ECO:0000256" key="5">
    <source>
        <dbReference type="NCBIfam" id="TIGR02228"/>
    </source>
</evidence>
<dbReference type="GO" id="GO:0009003">
    <property type="term" value="F:signal peptidase activity"/>
    <property type="evidence" value="ECO:0007669"/>
    <property type="project" value="UniProtKB-EC"/>
</dbReference>
<keyword evidence="8" id="KW-1185">Reference proteome</keyword>